<accession>A0AAW0FUT7</accession>
<name>A0AAW0FUT7_9APHY</name>
<comment type="caution">
    <text evidence="1">The sequence shown here is derived from an EMBL/GenBank/DDBJ whole genome shotgun (WGS) entry which is preliminary data.</text>
</comment>
<gene>
    <name evidence="1" type="ORF">QCA50_013745</name>
</gene>
<proteinExistence type="predicted"/>
<keyword evidence="2" id="KW-1185">Reference proteome</keyword>
<dbReference type="SUPFAM" id="SSF52540">
    <property type="entry name" value="P-loop containing nucleoside triphosphate hydrolases"/>
    <property type="match status" value="1"/>
</dbReference>
<organism evidence="1 2">
    <name type="scientific">Cerrena zonata</name>
    <dbReference type="NCBI Taxonomy" id="2478898"/>
    <lineage>
        <taxon>Eukaryota</taxon>
        <taxon>Fungi</taxon>
        <taxon>Dikarya</taxon>
        <taxon>Basidiomycota</taxon>
        <taxon>Agaricomycotina</taxon>
        <taxon>Agaricomycetes</taxon>
        <taxon>Polyporales</taxon>
        <taxon>Cerrenaceae</taxon>
        <taxon>Cerrena</taxon>
    </lineage>
</organism>
<reference evidence="1 2" key="1">
    <citation type="submission" date="2022-09" db="EMBL/GenBank/DDBJ databases">
        <authorList>
            <person name="Palmer J.M."/>
        </authorList>
    </citation>
    <scope>NUCLEOTIDE SEQUENCE [LARGE SCALE GENOMIC DNA]</scope>
    <source>
        <strain evidence="1 2">DSM 7382</strain>
    </source>
</reference>
<evidence type="ECO:0000313" key="1">
    <source>
        <dbReference type="EMBL" id="KAK7683072.1"/>
    </source>
</evidence>
<sequence length="739" mass="85104">MILNIFFADERKFTDLQVNEYLDKMGLRDVLASHLRVAGSDIEELIIVPPGVIPLDKDLDHLHEAIQIASPQESLGLTSLNYVFDMPSSSDLHLVVRSRSTSETTINICRLDNDTCFSVRVPYDSKVKALVPADTNIKDVTFYAARMSWDYSDTPPEEVRSLDRNSLPKIMPETPLKQIHPWGFVQTQLHFFMYVSATDHQRQHSIPGHYARRQETVEALYKQVKFGGNRLVQVQGPPGCGKTTLKMMLEDYIRLAEPDTVVLCTNFWPSKEKGTTMSLRDRFSSSMEPGLFRDTSFHTQTQIRNLNFEGIAPQPTWVLMDEAQETYWDVELWTDFRNPRGQQVYFVLFAAYGTTWSEDTHLSDPMYIAEDSRVSLEPTKLVDHCLRFTRQEFEEFIINRQAAASFPEIDSDLRSWMYDLSGGHVGSLDVIARLIEEVSKSRKDQEPTIAIAPLSLAKFYDHFADPSDIFKKLIGESFRRGLPLDQHLLTISPGTVEFFRHILQADDFLFVIVEQPYIDIAKKLHMRGWIVLEICETQLVAGFASPLHRAWMSFYLDPRPIDSKFTAKGLLDFVNMVIRKLFPHFLEARSYQLGTLPWKHEFYRAACTLTSGRGIYLSPELCINPDSDEPDRLGQMDFHLRDKKWGIKILNGDARGDNDIGTEHLERFPDTSNQWVVNGTIQDHVILDFRTEKTTQPRMMDALPGAKNFYRVLLGERYTHYNIYDYNSTMIYAGLIRSR</sequence>
<dbReference type="InterPro" id="IPR027417">
    <property type="entry name" value="P-loop_NTPase"/>
</dbReference>
<evidence type="ECO:0000313" key="2">
    <source>
        <dbReference type="Proteomes" id="UP001385951"/>
    </source>
</evidence>
<dbReference type="AlphaFoldDB" id="A0AAW0FUT7"/>
<dbReference type="EMBL" id="JASBNA010000032">
    <property type="protein sequence ID" value="KAK7683072.1"/>
    <property type="molecule type" value="Genomic_DNA"/>
</dbReference>
<dbReference type="Proteomes" id="UP001385951">
    <property type="component" value="Unassembled WGS sequence"/>
</dbReference>
<protein>
    <submittedName>
        <fullName evidence="1">Uncharacterized protein</fullName>
    </submittedName>
</protein>